<evidence type="ECO:0000313" key="1">
    <source>
        <dbReference type="EMBL" id="CAI8009917.1"/>
    </source>
</evidence>
<reference evidence="1" key="1">
    <citation type="submission" date="2023-03" db="EMBL/GenBank/DDBJ databases">
        <authorList>
            <person name="Steffen K."/>
            <person name="Cardenas P."/>
        </authorList>
    </citation>
    <scope>NUCLEOTIDE SEQUENCE</scope>
</reference>
<name>A0AA35RGY8_GEOBA</name>
<proteinExistence type="predicted"/>
<dbReference type="Gene3D" id="3.20.20.60">
    <property type="entry name" value="Phosphoenolpyruvate-binding domains"/>
    <property type="match status" value="1"/>
</dbReference>
<keyword evidence="2" id="KW-1185">Reference proteome</keyword>
<dbReference type="InterPro" id="IPR050251">
    <property type="entry name" value="HpcH-HpaI_aldolase"/>
</dbReference>
<dbReference type="GO" id="GO:0016832">
    <property type="term" value="F:aldehyde-lyase activity"/>
    <property type="evidence" value="ECO:0007669"/>
    <property type="project" value="TreeGrafter"/>
</dbReference>
<dbReference type="InterPro" id="IPR040442">
    <property type="entry name" value="Pyrv_kinase-like_dom_sf"/>
</dbReference>
<gene>
    <name evidence="1" type="ORF">GBAR_LOCUS6603</name>
</gene>
<dbReference type="PANTHER" id="PTHR30502">
    <property type="entry name" value="2-KETO-3-DEOXY-L-RHAMNONATE ALDOLASE"/>
    <property type="match status" value="1"/>
</dbReference>
<dbReference type="Proteomes" id="UP001174909">
    <property type="component" value="Unassembled WGS sequence"/>
</dbReference>
<evidence type="ECO:0000313" key="2">
    <source>
        <dbReference type="Proteomes" id="UP001174909"/>
    </source>
</evidence>
<sequence length="107" mass="11693">MTSEIIDFLGPLGFDSAWMECEHGPVDWEALGDMTRSCDLWGMASVTRCNANDAALITRTLDRGSMGVVLPHVNTREEAEAAGARFLMTSWNAWVTRGSSGFLGRIP</sequence>
<dbReference type="InterPro" id="IPR015813">
    <property type="entry name" value="Pyrv/PenolPyrv_kinase-like_dom"/>
</dbReference>
<dbReference type="GO" id="GO:0005737">
    <property type="term" value="C:cytoplasm"/>
    <property type="evidence" value="ECO:0007669"/>
    <property type="project" value="TreeGrafter"/>
</dbReference>
<dbReference type="AlphaFoldDB" id="A0AA35RGY8"/>
<comment type="caution">
    <text evidence="1">The sequence shown here is derived from an EMBL/GenBank/DDBJ whole genome shotgun (WGS) entry which is preliminary data.</text>
</comment>
<dbReference type="EMBL" id="CASHTH010000998">
    <property type="protein sequence ID" value="CAI8009917.1"/>
    <property type="molecule type" value="Genomic_DNA"/>
</dbReference>
<accession>A0AA35RGY8</accession>
<protein>
    <submittedName>
        <fullName evidence="1">2-dehydro-3,6-dideoxy-6-sulfogluconate aldolase</fullName>
    </submittedName>
</protein>
<dbReference type="PANTHER" id="PTHR30502:SF0">
    <property type="entry name" value="PHOSPHOENOLPYRUVATE CARBOXYLASE FAMILY PROTEIN"/>
    <property type="match status" value="1"/>
</dbReference>
<dbReference type="SUPFAM" id="SSF51621">
    <property type="entry name" value="Phosphoenolpyruvate/pyruvate domain"/>
    <property type="match status" value="1"/>
</dbReference>
<organism evidence="1 2">
    <name type="scientific">Geodia barretti</name>
    <name type="common">Barrett's horny sponge</name>
    <dbReference type="NCBI Taxonomy" id="519541"/>
    <lineage>
        <taxon>Eukaryota</taxon>
        <taxon>Metazoa</taxon>
        <taxon>Porifera</taxon>
        <taxon>Demospongiae</taxon>
        <taxon>Heteroscleromorpha</taxon>
        <taxon>Tetractinellida</taxon>
        <taxon>Astrophorina</taxon>
        <taxon>Geodiidae</taxon>
        <taxon>Geodia</taxon>
    </lineage>
</organism>